<keyword evidence="1 2" id="KW-0238">DNA-binding</keyword>
<organism evidence="3 4">
    <name type="scientific">Mycobacterium heidelbergense</name>
    <dbReference type="NCBI Taxonomy" id="53376"/>
    <lineage>
        <taxon>Bacteria</taxon>
        <taxon>Bacillati</taxon>
        <taxon>Actinomycetota</taxon>
        <taxon>Actinomycetes</taxon>
        <taxon>Mycobacteriales</taxon>
        <taxon>Mycobacteriaceae</taxon>
        <taxon>Mycobacterium</taxon>
        <taxon>Mycobacterium simiae complex</taxon>
    </lineage>
</organism>
<name>A0A1X0DHM4_MYCHE</name>
<dbReference type="InterPro" id="IPR001647">
    <property type="entry name" value="HTH_TetR"/>
</dbReference>
<dbReference type="InterPro" id="IPR009057">
    <property type="entry name" value="Homeodomain-like_sf"/>
</dbReference>
<evidence type="ECO:0000313" key="4">
    <source>
        <dbReference type="Proteomes" id="UP000192566"/>
    </source>
</evidence>
<keyword evidence="4" id="KW-1185">Reference proteome</keyword>
<dbReference type="Gene3D" id="1.10.357.10">
    <property type="entry name" value="Tetracycline Repressor, domain 2"/>
    <property type="match status" value="1"/>
</dbReference>
<protein>
    <submittedName>
        <fullName evidence="3">Uncharacterized protein</fullName>
    </submittedName>
</protein>
<comment type="caution">
    <text evidence="3">The sequence shown here is derived from an EMBL/GenBank/DDBJ whole genome shotgun (WGS) entry which is preliminary data.</text>
</comment>
<gene>
    <name evidence="3" type="ORF">BST25_16185</name>
</gene>
<comment type="caution">
    <text evidence="2">Lacks conserved residue(s) required for the propagation of feature annotation.</text>
</comment>
<evidence type="ECO:0000256" key="1">
    <source>
        <dbReference type="ARBA" id="ARBA00023125"/>
    </source>
</evidence>
<reference evidence="3 4" key="1">
    <citation type="submission" date="2017-02" db="EMBL/GenBank/DDBJ databases">
        <title>The new phylogeny of genus Mycobacterium.</title>
        <authorList>
            <person name="Tortoli E."/>
            <person name="Trovato A."/>
            <person name="Cirillo D.M."/>
        </authorList>
    </citation>
    <scope>NUCLEOTIDE SEQUENCE [LARGE SCALE GENOMIC DNA]</scope>
    <source>
        <strain evidence="3 4">DSM 44471</strain>
    </source>
</reference>
<sequence>MPQRSGVALATVYKYFSTRKDLLAAALQGWQEQVVRLILGADEPPDQDPYVAFGLTGALTVR</sequence>
<evidence type="ECO:0000256" key="2">
    <source>
        <dbReference type="PROSITE-ProRule" id="PRU00335"/>
    </source>
</evidence>
<evidence type="ECO:0000313" key="3">
    <source>
        <dbReference type="EMBL" id="ORA71702.1"/>
    </source>
</evidence>
<accession>A0A1X0DHM4</accession>
<dbReference type="PROSITE" id="PS50977">
    <property type="entry name" value="HTH_TETR_2"/>
    <property type="match status" value="1"/>
</dbReference>
<proteinExistence type="predicted"/>
<dbReference type="GO" id="GO:0003677">
    <property type="term" value="F:DNA binding"/>
    <property type="evidence" value="ECO:0007669"/>
    <property type="project" value="UniProtKB-UniRule"/>
</dbReference>
<dbReference type="EMBL" id="MVHR01000024">
    <property type="protein sequence ID" value="ORA71702.1"/>
    <property type="molecule type" value="Genomic_DNA"/>
</dbReference>
<dbReference type="AlphaFoldDB" id="A0A1X0DHM4"/>
<dbReference type="SUPFAM" id="SSF46689">
    <property type="entry name" value="Homeodomain-like"/>
    <property type="match status" value="1"/>
</dbReference>
<dbReference type="Proteomes" id="UP000192566">
    <property type="component" value="Unassembled WGS sequence"/>
</dbReference>